<dbReference type="InterPro" id="IPR011856">
    <property type="entry name" value="tRNA_endonuc-like_dom_sf"/>
</dbReference>
<evidence type="ECO:0000259" key="1">
    <source>
        <dbReference type="Pfam" id="PF11645"/>
    </source>
</evidence>
<organism evidence="2 3">
    <name type="scientific">Cellulosimicrobium protaetiae</name>
    <dbReference type="NCBI Taxonomy" id="2587808"/>
    <lineage>
        <taxon>Bacteria</taxon>
        <taxon>Bacillati</taxon>
        <taxon>Actinomycetota</taxon>
        <taxon>Actinomycetes</taxon>
        <taxon>Micrococcales</taxon>
        <taxon>Promicromonosporaceae</taxon>
        <taxon>Cellulosimicrobium</taxon>
    </lineage>
</organism>
<dbReference type="GO" id="GO:0003676">
    <property type="term" value="F:nucleic acid binding"/>
    <property type="evidence" value="ECO:0007669"/>
    <property type="project" value="InterPro"/>
</dbReference>
<keyword evidence="3" id="KW-1185">Reference proteome</keyword>
<reference evidence="3" key="1">
    <citation type="journal article" date="2022" name="Int. J. Syst. Evol. Microbiol.">
        <title>Cellulosimicrobium protaetiae sp. nov., isolated from the gut of the larva of Protaetia brevitarsis seulensis.</title>
        <authorList>
            <person name="Le Han H."/>
            <person name="Nguyen T.T.H."/>
            <person name="Li Z."/>
            <person name="Shin N.R."/>
            <person name="Kim S.G."/>
        </authorList>
    </citation>
    <scope>NUCLEOTIDE SEQUENCE [LARGE SCALE GENOMIC DNA]</scope>
    <source>
        <strain evidence="3">BI34</strain>
    </source>
</reference>
<sequence length="248" mass="26822">MTRGRTYTDTQLVGAIRASTSWRGVLRELGMAATSSAAMRSVRAHADRLGADHSHFVGQRRWSDDVLRAAVLSAESWSDVIETLGLRGATDVALVKGHAVRLGLDIAHLMDSAPAPLANGFRPDSSQLGRAGSLLAAAWFTLCGCAVSWPLEPCRYDLLVGTDGGLRRVQVKTTTVRVGATWKAYLSKGDRGRKTYDPDEIDDFFVIAADGSSYLIPAVAVGGLHAIHLSAYERYRVEPMYAESDSEK</sequence>
<protein>
    <recommendedName>
        <fullName evidence="1">PD(D/E)XK endonuclease domain-containing protein</fullName>
    </recommendedName>
</protein>
<dbReference type="Pfam" id="PF11645">
    <property type="entry name" value="PDDEXK_5"/>
    <property type="match status" value="1"/>
</dbReference>
<gene>
    <name evidence="2" type="ORF">FIC82_011620</name>
</gene>
<dbReference type="KEGG" id="cprt:FIC82_011620"/>
<proteinExistence type="predicted"/>
<dbReference type="AlphaFoldDB" id="A0A6M5UEW8"/>
<feature type="domain" description="PD(D/E)XK endonuclease" evidence="1">
    <location>
        <begin position="132"/>
        <end position="222"/>
    </location>
</feature>
<dbReference type="Gene3D" id="3.40.1350.10">
    <property type="match status" value="1"/>
</dbReference>
<dbReference type="Proteomes" id="UP000451354">
    <property type="component" value="Chromosome"/>
</dbReference>
<dbReference type="RefSeq" id="WP_154798651.1">
    <property type="nucleotide sequence ID" value="NZ_CP052757.1"/>
</dbReference>
<name>A0A6M5UEW8_9MICO</name>
<evidence type="ECO:0000313" key="3">
    <source>
        <dbReference type="Proteomes" id="UP000451354"/>
    </source>
</evidence>
<dbReference type="OrthoDB" id="3357452at2"/>
<dbReference type="InterPro" id="IPR021671">
    <property type="entry name" value="PD(D/E)XK_Endonuc"/>
</dbReference>
<evidence type="ECO:0000313" key="2">
    <source>
        <dbReference type="EMBL" id="QJW36740.1"/>
    </source>
</evidence>
<accession>A0A6M5UEW8</accession>
<dbReference type="EMBL" id="CP052757">
    <property type="protein sequence ID" value="QJW36740.1"/>
    <property type="molecule type" value="Genomic_DNA"/>
</dbReference>